<comment type="caution">
    <text evidence="1">The sequence shown here is derived from an EMBL/GenBank/DDBJ whole genome shotgun (WGS) entry which is preliminary data.</text>
</comment>
<protein>
    <submittedName>
        <fullName evidence="1">Uncharacterized protein</fullName>
    </submittedName>
</protein>
<gene>
    <name evidence="1" type="ORF">CEXT_490821</name>
</gene>
<name>A0AAV4XKR7_CAEEX</name>
<evidence type="ECO:0000313" key="2">
    <source>
        <dbReference type="Proteomes" id="UP001054945"/>
    </source>
</evidence>
<reference evidence="1 2" key="1">
    <citation type="submission" date="2021-06" db="EMBL/GenBank/DDBJ databases">
        <title>Caerostris extrusa draft genome.</title>
        <authorList>
            <person name="Kono N."/>
            <person name="Arakawa K."/>
        </authorList>
    </citation>
    <scope>NUCLEOTIDE SEQUENCE [LARGE SCALE GENOMIC DNA]</scope>
</reference>
<dbReference type="AlphaFoldDB" id="A0AAV4XKR7"/>
<dbReference type="Proteomes" id="UP001054945">
    <property type="component" value="Unassembled WGS sequence"/>
</dbReference>
<dbReference type="EMBL" id="BPLR01017952">
    <property type="protein sequence ID" value="GIY95697.1"/>
    <property type="molecule type" value="Genomic_DNA"/>
</dbReference>
<organism evidence="1 2">
    <name type="scientific">Caerostris extrusa</name>
    <name type="common">Bark spider</name>
    <name type="synonym">Caerostris bankana</name>
    <dbReference type="NCBI Taxonomy" id="172846"/>
    <lineage>
        <taxon>Eukaryota</taxon>
        <taxon>Metazoa</taxon>
        <taxon>Ecdysozoa</taxon>
        <taxon>Arthropoda</taxon>
        <taxon>Chelicerata</taxon>
        <taxon>Arachnida</taxon>
        <taxon>Araneae</taxon>
        <taxon>Araneomorphae</taxon>
        <taxon>Entelegynae</taxon>
        <taxon>Araneoidea</taxon>
        <taxon>Araneidae</taxon>
        <taxon>Caerostris</taxon>
    </lineage>
</organism>
<keyword evidence="2" id="KW-1185">Reference proteome</keyword>
<proteinExistence type="predicted"/>
<sequence>MIGSMCVLSDVLKSCCYGDVVFSEWMGKKDVHIFAVNSRVPFWDVLTSVLAADFLVCDRDDFVSSRDGVLESTVDHILRSKESESDGSIFKGAGSSQESV</sequence>
<evidence type="ECO:0000313" key="1">
    <source>
        <dbReference type="EMBL" id="GIY95697.1"/>
    </source>
</evidence>
<accession>A0AAV4XKR7</accession>